<keyword evidence="2" id="KW-0472">Membrane</keyword>
<gene>
    <name evidence="3" type="ORF">Pme01_04450</name>
</gene>
<sequence length="258" mass="26506">MRTVAKLSGRGWAYTGAILGGAVSVAANVAHSYVPPEYAPADWTPHTGAVVGAVFWPIALFVAVEIFARIAWPDGRRWTALRFLGLLPVALVAAVVSYRHLSGLLTFYREDTLTATIGPLAVDGLMVMATGALIATGSRRAAGTAAEQVAETATDAAPPAPAAAPAPGTPTPPIAAGDAAPTLAPRNTPKPKPARTPKRQPSAADRVARAVAKTPNATPAQIAARLKLSERTVQRHMPRPADDSVSTAPTAPALSAVA</sequence>
<keyword evidence="4" id="KW-1185">Reference proteome</keyword>
<feature type="transmembrane region" description="Helical" evidence="2">
    <location>
        <begin position="46"/>
        <end position="68"/>
    </location>
</feature>
<feature type="transmembrane region" description="Helical" evidence="2">
    <location>
        <begin position="80"/>
        <end position="101"/>
    </location>
</feature>
<evidence type="ECO:0000313" key="3">
    <source>
        <dbReference type="EMBL" id="GII20848.1"/>
    </source>
</evidence>
<evidence type="ECO:0008006" key="5">
    <source>
        <dbReference type="Google" id="ProtNLM"/>
    </source>
</evidence>
<dbReference type="AlphaFoldDB" id="A0A8J3T5Y6"/>
<accession>A0A8J3T5Y6</accession>
<protein>
    <recommendedName>
        <fullName evidence="5">DUF2637 domain-containing protein</fullName>
    </recommendedName>
</protein>
<keyword evidence="2" id="KW-1133">Transmembrane helix</keyword>
<feature type="transmembrane region" description="Helical" evidence="2">
    <location>
        <begin position="113"/>
        <end position="135"/>
    </location>
</feature>
<organism evidence="3 4">
    <name type="scientific">Planosporangium mesophilum</name>
    <dbReference type="NCBI Taxonomy" id="689768"/>
    <lineage>
        <taxon>Bacteria</taxon>
        <taxon>Bacillati</taxon>
        <taxon>Actinomycetota</taxon>
        <taxon>Actinomycetes</taxon>
        <taxon>Micromonosporales</taxon>
        <taxon>Micromonosporaceae</taxon>
        <taxon>Planosporangium</taxon>
    </lineage>
</organism>
<feature type="transmembrane region" description="Helical" evidence="2">
    <location>
        <begin position="12"/>
        <end position="34"/>
    </location>
</feature>
<dbReference type="EMBL" id="BOON01000003">
    <property type="protein sequence ID" value="GII20848.1"/>
    <property type="molecule type" value="Genomic_DNA"/>
</dbReference>
<name>A0A8J3T5Y6_9ACTN</name>
<comment type="caution">
    <text evidence="3">The sequence shown here is derived from an EMBL/GenBank/DDBJ whole genome shotgun (WGS) entry which is preliminary data.</text>
</comment>
<feature type="region of interest" description="Disordered" evidence="1">
    <location>
        <begin position="150"/>
        <end position="258"/>
    </location>
</feature>
<evidence type="ECO:0000313" key="4">
    <source>
        <dbReference type="Proteomes" id="UP000599074"/>
    </source>
</evidence>
<reference evidence="3" key="1">
    <citation type="submission" date="2021-01" db="EMBL/GenBank/DDBJ databases">
        <title>Whole genome shotgun sequence of Planosporangium mesophilum NBRC 109066.</title>
        <authorList>
            <person name="Komaki H."/>
            <person name="Tamura T."/>
        </authorList>
    </citation>
    <scope>NUCLEOTIDE SEQUENCE</scope>
    <source>
        <strain evidence="3">NBRC 109066</strain>
    </source>
</reference>
<dbReference type="Proteomes" id="UP000599074">
    <property type="component" value="Unassembled WGS sequence"/>
</dbReference>
<evidence type="ECO:0000256" key="2">
    <source>
        <dbReference type="SAM" id="Phobius"/>
    </source>
</evidence>
<feature type="compositionally biased region" description="Pro residues" evidence="1">
    <location>
        <begin position="158"/>
        <end position="173"/>
    </location>
</feature>
<dbReference type="RefSeq" id="WP_168112901.1">
    <property type="nucleotide sequence ID" value="NZ_BOON01000003.1"/>
</dbReference>
<keyword evidence="2" id="KW-0812">Transmembrane</keyword>
<feature type="compositionally biased region" description="Low complexity" evidence="1">
    <location>
        <begin position="174"/>
        <end position="187"/>
    </location>
</feature>
<proteinExistence type="predicted"/>
<evidence type="ECO:0000256" key="1">
    <source>
        <dbReference type="SAM" id="MobiDB-lite"/>
    </source>
</evidence>